<proteinExistence type="predicted"/>
<evidence type="ECO:0000313" key="2">
    <source>
        <dbReference type="EMBL" id="MPC97735.1"/>
    </source>
</evidence>
<sequence length="86" mass="9683">MARRLRSSREDERDASHVKTLSGPFASATHLQGHWSQTPNRDLLSHPVGHWSRGALHSAHPSHAAPPHAPVACGYRSSSWWRQKCW</sequence>
<evidence type="ECO:0000313" key="3">
    <source>
        <dbReference type="Proteomes" id="UP000324222"/>
    </source>
</evidence>
<reference evidence="2 3" key="1">
    <citation type="submission" date="2019-05" db="EMBL/GenBank/DDBJ databases">
        <title>Another draft genome of Portunus trituberculatus and its Hox gene families provides insights of decapod evolution.</title>
        <authorList>
            <person name="Jeong J.-H."/>
            <person name="Song I."/>
            <person name="Kim S."/>
            <person name="Choi T."/>
            <person name="Kim D."/>
            <person name="Ryu S."/>
            <person name="Kim W."/>
        </authorList>
    </citation>
    <scope>NUCLEOTIDE SEQUENCE [LARGE SCALE GENOMIC DNA]</scope>
    <source>
        <tissue evidence="2">Muscle</tissue>
    </source>
</reference>
<keyword evidence="3" id="KW-1185">Reference proteome</keyword>
<protein>
    <submittedName>
        <fullName evidence="2">Uncharacterized protein</fullName>
    </submittedName>
</protein>
<dbReference type="Proteomes" id="UP000324222">
    <property type="component" value="Unassembled WGS sequence"/>
</dbReference>
<gene>
    <name evidence="2" type="ORF">E2C01_093064</name>
</gene>
<organism evidence="2 3">
    <name type="scientific">Portunus trituberculatus</name>
    <name type="common">Swimming crab</name>
    <name type="synonym">Neptunus trituberculatus</name>
    <dbReference type="NCBI Taxonomy" id="210409"/>
    <lineage>
        <taxon>Eukaryota</taxon>
        <taxon>Metazoa</taxon>
        <taxon>Ecdysozoa</taxon>
        <taxon>Arthropoda</taxon>
        <taxon>Crustacea</taxon>
        <taxon>Multicrustacea</taxon>
        <taxon>Malacostraca</taxon>
        <taxon>Eumalacostraca</taxon>
        <taxon>Eucarida</taxon>
        <taxon>Decapoda</taxon>
        <taxon>Pleocyemata</taxon>
        <taxon>Brachyura</taxon>
        <taxon>Eubrachyura</taxon>
        <taxon>Portunoidea</taxon>
        <taxon>Portunidae</taxon>
        <taxon>Portuninae</taxon>
        <taxon>Portunus</taxon>
    </lineage>
</organism>
<name>A0A5B7JT18_PORTR</name>
<comment type="caution">
    <text evidence="2">The sequence shown here is derived from an EMBL/GenBank/DDBJ whole genome shotgun (WGS) entry which is preliminary data.</text>
</comment>
<feature type="region of interest" description="Disordered" evidence="1">
    <location>
        <begin position="1"/>
        <end position="26"/>
    </location>
</feature>
<accession>A0A5B7JT18</accession>
<dbReference type="EMBL" id="VSRR010111216">
    <property type="protein sequence ID" value="MPC97735.1"/>
    <property type="molecule type" value="Genomic_DNA"/>
</dbReference>
<dbReference type="AlphaFoldDB" id="A0A5B7JT18"/>
<feature type="compositionally biased region" description="Basic and acidic residues" evidence="1">
    <location>
        <begin position="7"/>
        <end position="17"/>
    </location>
</feature>
<evidence type="ECO:0000256" key="1">
    <source>
        <dbReference type="SAM" id="MobiDB-lite"/>
    </source>
</evidence>